<dbReference type="Pfam" id="PF08378">
    <property type="entry name" value="NERD"/>
    <property type="match status" value="1"/>
</dbReference>
<dbReference type="Proteomes" id="UP000324517">
    <property type="component" value="Unassembled WGS sequence"/>
</dbReference>
<comment type="caution">
    <text evidence="2">The sequence shown here is derived from an EMBL/GenBank/DDBJ whole genome shotgun (WGS) entry which is preliminary data.</text>
</comment>
<feature type="domain" description="NERD" evidence="1">
    <location>
        <begin position="37"/>
        <end position="150"/>
    </location>
</feature>
<dbReference type="PROSITE" id="PS50965">
    <property type="entry name" value="NERD"/>
    <property type="match status" value="1"/>
</dbReference>
<dbReference type="EMBL" id="VTET01000003">
    <property type="protein sequence ID" value="TYS73098.1"/>
    <property type="molecule type" value="Genomic_DNA"/>
</dbReference>
<accession>A0A5D4TEB7</accession>
<reference evidence="2 3" key="1">
    <citation type="submission" date="2019-08" db="EMBL/GenBank/DDBJ databases">
        <title>Bacillus genomes from the desert of Cuatro Cienegas, Coahuila.</title>
        <authorList>
            <person name="Olmedo-Alvarez G."/>
        </authorList>
    </citation>
    <scope>NUCLEOTIDE SEQUENCE [LARGE SCALE GENOMIC DNA]</scope>
    <source>
        <strain evidence="2 3">CH98b_3T</strain>
    </source>
</reference>
<evidence type="ECO:0000313" key="2">
    <source>
        <dbReference type="EMBL" id="TYS73098.1"/>
    </source>
</evidence>
<dbReference type="OrthoDB" id="2164794at2"/>
<evidence type="ECO:0000313" key="3">
    <source>
        <dbReference type="Proteomes" id="UP000324517"/>
    </source>
</evidence>
<dbReference type="InterPro" id="IPR011528">
    <property type="entry name" value="NERD"/>
</dbReference>
<evidence type="ECO:0000259" key="1">
    <source>
        <dbReference type="PROSITE" id="PS50965"/>
    </source>
</evidence>
<gene>
    <name evidence="2" type="ORF">FZC75_08580</name>
</gene>
<dbReference type="AlphaFoldDB" id="A0A5D4TEB7"/>
<sequence length="305" mass="35880">MIYKPRTKPRELEVYHLLNSRKNLLDNERKHLYALQKGYEGELLFDNLTSSVITSECLILNDLLLPHNKNTFQIDSLIIAPETIYIIEVKNFEGDYFYEQDRLYTRVPPHSEVTNPLIQLNRSESLCRQLLQQLGSDMTIQSFVVFVNPEFTLYQAPINKQIVYPGQINRFLKSIHTSSLKLDNNLYVLADKLKSLHNPNAPFYFPPSYQYDELQKGVPCSYCDSLEFTTKGAYCYCLVCSKKETMEKRILQIVHHFTMLFPEMKITTNAIFDWGNRKLSKRAIRRVLQKHLNTKGVHQWSYYEF</sequence>
<protein>
    <submittedName>
        <fullName evidence="2">NERD domain-containing protein</fullName>
    </submittedName>
</protein>
<proteinExistence type="predicted"/>
<name>A0A5D4TEB7_9BACI</name>
<organism evidence="2 3">
    <name type="scientific">Sutcliffiella horikoshii</name>
    <dbReference type="NCBI Taxonomy" id="79883"/>
    <lineage>
        <taxon>Bacteria</taxon>
        <taxon>Bacillati</taxon>
        <taxon>Bacillota</taxon>
        <taxon>Bacilli</taxon>
        <taxon>Bacillales</taxon>
        <taxon>Bacillaceae</taxon>
        <taxon>Sutcliffiella</taxon>
    </lineage>
</organism>
<dbReference type="RefSeq" id="WP_148979007.1">
    <property type="nucleotide sequence ID" value="NZ_JBNILM010000002.1"/>
</dbReference>